<dbReference type="Proteomes" id="UP001346869">
    <property type="component" value="Unassembled WGS sequence"/>
</dbReference>
<dbReference type="AlphaFoldDB" id="A0AAN7XJ80"/>
<protein>
    <submittedName>
        <fullName evidence="2">Uncharacterized protein</fullName>
    </submittedName>
</protein>
<accession>A0AAN7XJ80</accession>
<evidence type="ECO:0000313" key="2">
    <source>
        <dbReference type="EMBL" id="KAK5860650.1"/>
    </source>
</evidence>
<reference evidence="2 3" key="1">
    <citation type="journal article" date="2023" name="Genes (Basel)">
        <title>Chromosome-Level Genome Assembly and Circadian Gene Repertoire of the Patagonia Blennie Eleginops maclovinus-The Closest Ancestral Proxy of Antarctic Cryonotothenioids.</title>
        <authorList>
            <person name="Cheng C.C."/>
            <person name="Rivera-Colon A.G."/>
            <person name="Minhas B.F."/>
            <person name="Wilson L."/>
            <person name="Rayamajhi N."/>
            <person name="Vargas-Chacoff L."/>
            <person name="Catchen J.M."/>
        </authorList>
    </citation>
    <scope>NUCLEOTIDE SEQUENCE [LARGE SCALE GENOMIC DNA]</scope>
    <source>
        <strain evidence="2">JMC-PN-2008</strain>
    </source>
</reference>
<evidence type="ECO:0000313" key="3">
    <source>
        <dbReference type="Proteomes" id="UP001346869"/>
    </source>
</evidence>
<dbReference type="EMBL" id="JAUZQC010000013">
    <property type="protein sequence ID" value="KAK5860650.1"/>
    <property type="molecule type" value="Genomic_DNA"/>
</dbReference>
<name>A0AAN7XJ80_ELEMC</name>
<reference evidence="2 3" key="2">
    <citation type="journal article" date="2023" name="Mol. Biol. Evol.">
        <title>Genomics of Secondarily Temperate Adaptation in the Only Non-Antarctic Icefish.</title>
        <authorList>
            <person name="Rivera-Colon A.G."/>
            <person name="Rayamajhi N."/>
            <person name="Minhas B.F."/>
            <person name="Madrigal G."/>
            <person name="Bilyk K.T."/>
            <person name="Yoon V."/>
            <person name="Hune M."/>
            <person name="Gregory S."/>
            <person name="Cheng C.H.C."/>
            <person name="Catchen J.M."/>
        </authorList>
    </citation>
    <scope>NUCLEOTIDE SEQUENCE [LARGE SCALE GENOMIC DNA]</scope>
    <source>
        <strain evidence="2">JMC-PN-2008</strain>
    </source>
</reference>
<gene>
    <name evidence="2" type="ORF">PBY51_022112</name>
</gene>
<comment type="caution">
    <text evidence="2">The sequence shown here is derived from an EMBL/GenBank/DDBJ whole genome shotgun (WGS) entry which is preliminary data.</text>
</comment>
<keyword evidence="3" id="KW-1185">Reference proteome</keyword>
<organism evidence="2 3">
    <name type="scientific">Eleginops maclovinus</name>
    <name type="common">Patagonian blennie</name>
    <name type="synonym">Eleginus maclovinus</name>
    <dbReference type="NCBI Taxonomy" id="56733"/>
    <lineage>
        <taxon>Eukaryota</taxon>
        <taxon>Metazoa</taxon>
        <taxon>Chordata</taxon>
        <taxon>Craniata</taxon>
        <taxon>Vertebrata</taxon>
        <taxon>Euteleostomi</taxon>
        <taxon>Actinopterygii</taxon>
        <taxon>Neopterygii</taxon>
        <taxon>Teleostei</taxon>
        <taxon>Neoteleostei</taxon>
        <taxon>Acanthomorphata</taxon>
        <taxon>Eupercaria</taxon>
        <taxon>Perciformes</taxon>
        <taxon>Notothenioidei</taxon>
        <taxon>Eleginopidae</taxon>
        <taxon>Eleginops</taxon>
    </lineage>
</organism>
<feature type="region of interest" description="Disordered" evidence="1">
    <location>
        <begin position="1"/>
        <end position="79"/>
    </location>
</feature>
<evidence type="ECO:0000256" key="1">
    <source>
        <dbReference type="SAM" id="MobiDB-lite"/>
    </source>
</evidence>
<sequence length="79" mass="8496">MCVHMPLRQGDFTQRSALTEAPSLTFDEEEGHGETNGVSSGETAAYHDRSPQEPAEGPDFPFKSPSTLEGDGVCRGGER</sequence>
<proteinExistence type="predicted"/>